<accession>A0A1I3S783</accession>
<keyword evidence="1" id="KW-0812">Transmembrane</keyword>
<reference evidence="3 4" key="1">
    <citation type="submission" date="2016-10" db="EMBL/GenBank/DDBJ databases">
        <authorList>
            <person name="de Groot N.N."/>
        </authorList>
    </citation>
    <scope>NUCLEOTIDE SEQUENCE [LARGE SCALE GENOMIC DNA]</scope>
    <source>
        <strain evidence="3 4">SP2</strain>
    </source>
</reference>
<evidence type="ECO:0000259" key="2">
    <source>
        <dbReference type="Pfam" id="PF02517"/>
    </source>
</evidence>
<dbReference type="InterPro" id="IPR003675">
    <property type="entry name" value="Rce1/LyrA-like_dom"/>
</dbReference>
<evidence type="ECO:0000313" key="4">
    <source>
        <dbReference type="Proteomes" id="UP000182829"/>
    </source>
</evidence>
<feature type="domain" description="CAAX prenyl protease 2/Lysostaphin resistance protein A-like" evidence="2">
    <location>
        <begin position="143"/>
        <end position="240"/>
    </location>
</feature>
<gene>
    <name evidence="3" type="ORF">SAMN05443661_1387</name>
</gene>
<keyword evidence="1" id="KW-0472">Membrane</keyword>
<feature type="transmembrane region" description="Helical" evidence="1">
    <location>
        <begin position="177"/>
        <end position="196"/>
    </location>
</feature>
<evidence type="ECO:0000313" key="3">
    <source>
        <dbReference type="EMBL" id="SFJ54538.1"/>
    </source>
</evidence>
<evidence type="ECO:0000256" key="1">
    <source>
        <dbReference type="SAM" id="Phobius"/>
    </source>
</evidence>
<keyword evidence="1" id="KW-1133">Transmembrane helix</keyword>
<name>A0A1I3S783_9EURY</name>
<dbReference type="OMA" id="HDNIDSR"/>
<dbReference type="RefSeq" id="WP_005581223.1">
    <property type="nucleotide sequence ID" value="NZ_FORO01000038.1"/>
</dbReference>
<proteinExistence type="predicted"/>
<dbReference type="OrthoDB" id="275779at2157"/>
<dbReference type="GeneID" id="14206768"/>
<dbReference type="AlphaFoldDB" id="A0A1I3S783"/>
<feature type="transmembrane region" description="Helical" evidence="1">
    <location>
        <begin position="229"/>
        <end position="250"/>
    </location>
</feature>
<dbReference type="GO" id="GO:0080120">
    <property type="term" value="P:CAAX-box protein maturation"/>
    <property type="evidence" value="ECO:0007669"/>
    <property type="project" value="UniProtKB-ARBA"/>
</dbReference>
<dbReference type="EMBL" id="FORO01000038">
    <property type="protein sequence ID" value="SFJ54538.1"/>
    <property type="molecule type" value="Genomic_DNA"/>
</dbReference>
<feature type="transmembrane region" description="Helical" evidence="1">
    <location>
        <begin position="202"/>
        <end position="222"/>
    </location>
</feature>
<organism evidence="3 4">
    <name type="scientific">Natronobacterium gregoryi</name>
    <dbReference type="NCBI Taxonomy" id="44930"/>
    <lineage>
        <taxon>Archaea</taxon>
        <taxon>Methanobacteriati</taxon>
        <taxon>Methanobacteriota</taxon>
        <taxon>Stenosarchaea group</taxon>
        <taxon>Halobacteria</taxon>
        <taxon>Halobacteriales</taxon>
        <taxon>Natrialbaceae</taxon>
        <taxon>Natronobacterium</taxon>
    </lineage>
</organism>
<sequence length="251" mass="26500">MGEVPRHHDNIDSRTDRFGRTRALIVVAIVSIAAVVTNSTVTLLAVQLQSVGGDVLTVGVNLLAIQASFLAVGVGYVWYRPTVPVSVRLPTQGELRLATAALAAGLGTVTLSFASTDVLLLAIEISPGFTGYAGYSISSVAVLLVGALLSLLVVGPVEEFLFRGVVQGRLRLAFEPVRAIGLAGLVFAFFYLYPILLLEPPAAVIVHTTVYYTVMGVIFGVTYEQAGTLVVPALVHGLFTVTLFLAMVPFA</sequence>
<feature type="transmembrane region" description="Helical" evidence="1">
    <location>
        <begin position="58"/>
        <end position="79"/>
    </location>
</feature>
<dbReference type="Pfam" id="PF02517">
    <property type="entry name" value="Rce1-like"/>
    <property type="match status" value="1"/>
</dbReference>
<dbReference type="GO" id="GO:0004175">
    <property type="term" value="F:endopeptidase activity"/>
    <property type="evidence" value="ECO:0007669"/>
    <property type="project" value="UniProtKB-ARBA"/>
</dbReference>
<feature type="transmembrane region" description="Helical" evidence="1">
    <location>
        <begin position="23"/>
        <end position="46"/>
    </location>
</feature>
<feature type="transmembrane region" description="Helical" evidence="1">
    <location>
        <begin position="100"/>
        <end position="123"/>
    </location>
</feature>
<protein>
    <recommendedName>
        <fullName evidence="2">CAAX prenyl protease 2/Lysostaphin resistance protein A-like domain-containing protein</fullName>
    </recommendedName>
</protein>
<dbReference type="Proteomes" id="UP000182829">
    <property type="component" value="Unassembled WGS sequence"/>
</dbReference>
<feature type="transmembrane region" description="Helical" evidence="1">
    <location>
        <begin position="135"/>
        <end position="157"/>
    </location>
</feature>